<evidence type="ECO:0000256" key="1">
    <source>
        <dbReference type="ARBA" id="ARBA00006484"/>
    </source>
</evidence>
<dbReference type="Proteomes" id="UP000062255">
    <property type="component" value="Chromosome"/>
</dbReference>
<dbReference type="CDD" id="cd05233">
    <property type="entry name" value="SDR_c"/>
    <property type="match status" value="1"/>
</dbReference>
<sequence length="260" mass="27115">MDVGLAGKHILVTGGTRGIGRATVDKLLAEGARVSAVARTAESIAKAADSFGNTSRLRFVEADLSNESGCVSAVSAAIKGFGTLDGVVNNASAFSIDRGHPGRAEWSELFQLKLLGYESVIQAALPHVSTGSGIVNVSGIASMRHWPQSPHVSAVNSGVESLTRHYAAELVERRIRVNVVVPGTTATDRYLGRVSKVQERDGLDADEAKRLIDRTVPLGRPVHPEEIAAAIVFLLGDVSASTTGAVLVVDGGAIVSRSAD</sequence>
<evidence type="ECO:0000313" key="3">
    <source>
        <dbReference type="EMBL" id="AKS33794.1"/>
    </source>
</evidence>
<dbReference type="PANTHER" id="PTHR43477:SF1">
    <property type="entry name" value="DIHYDROANTICAPSIN 7-DEHYDROGENASE"/>
    <property type="match status" value="1"/>
</dbReference>
<keyword evidence="2" id="KW-0560">Oxidoreductase</keyword>
<dbReference type="InterPro" id="IPR036291">
    <property type="entry name" value="NAD(P)-bd_dom_sf"/>
</dbReference>
<dbReference type="InterPro" id="IPR002347">
    <property type="entry name" value="SDR_fam"/>
</dbReference>
<dbReference type="PANTHER" id="PTHR43477">
    <property type="entry name" value="DIHYDROANTICAPSIN 7-DEHYDROGENASE"/>
    <property type="match status" value="1"/>
</dbReference>
<dbReference type="Gene3D" id="3.40.50.720">
    <property type="entry name" value="NAD(P)-binding Rossmann-like Domain"/>
    <property type="match status" value="1"/>
</dbReference>
<evidence type="ECO:0000256" key="2">
    <source>
        <dbReference type="ARBA" id="ARBA00023002"/>
    </source>
</evidence>
<reference evidence="3" key="1">
    <citation type="submission" date="2015-07" db="EMBL/GenBank/DDBJ databases">
        <title>Complete genome sequence of Mycobacterium goodii X7B, a facultative thermophilic biodesulfurizing bacterium.</title>
        <authorList>
            <person name="Yu B."/>
            <person name="Li F."/>
            <person name="Xu P."/>
        </authorList>
    </citation>
    <scope>NUCLEOTIDE SEQUENCE [LARGE SCALE GENOMIC DNA]</scope>
    <source>
        <strain evidence="3">X7B</strain>
    </source>
</reference>
<dbReference type="KEGG" id="mgo:AFA91_20010"/>
<gene>
    <name evidence="3" type="ORF">AFA91_20010</name>
</gene>
<proteinExistence type="inferred from homology"/>
<dbReference type="GO" id="GO:0016491">
    <property type="term" value="F:oxidoreductase activity"/>
    <property type="evidence" value="ECO:0007669"/>
    <property type="project" value="UniProtKB-KW"/>
</dbReference>
<dbReference type="RefSeq" id="WP_049746240.1">
    <property type="nucleotide sequence ID" value="NZ_CP012150.1"/>
</dbReference>
<dbReference type="STRING" id="134601.AFA91_20010"/>
<dbReference type="PATRIC" id="fig|134601.6.peg.4142"/>
<dbReference type="Pfam" id="PF13561">
    <property type="entry name" value="adh_short_C2"/>
    <property type="match status" value="1"/>
</dbReference>
<dbReference type="SUPFAM" id="SSF51735">
    <property type="entry name" value="NAD(P)-binding Rossmann-fold domains"/>
    <property type="match status" value="1"/>
</dbReference>
<dbReference type="PRINTS" id="PR00081">
    <property type="entry name" value="GDHRDH"/>
</dbReference>
<comment type="similarity">
    <text evidence="1">Belongs to the short-chain dehydrogenases/reductases (SDR) family.</text>
</comment>
<name>A0A0K0X8N8_MYCGD</name>
<dbReference type="FunFam" id="3.40.50.720:FF:000084">
    <property type="entry name" value="Short-chain dehydrogenase reductase"/>
    <property type="match status" value="1"/>
</dbReference>
<dbReference type="InterPro" id="IPR051122">
    <property type="entry name" value="SDR_DHRS6-like"/>
</dbReference>
<dbReference type="AlphaFoldDB" id="A0A0K0X8N8"/>
<dbReference type="OrthoDB" id="3676637at2"/>
<dbReference type="EMBL" id="CP012150">
    <property type="protein sequence ID" value="AKS33794.1"/>
    <property type="molecule type" value="Genomic_DNA"/>
</dbReference>
<organism evidence="3">
    <name type="scientific">Mycolicibacterium goodii</name>
    <name type="common">Mycobacterium goodii</name>
    <dbReference type="NCBI Taxonomy" id="134601"/>
    <lineage>
        <taxon>Bacteria</taxon>
        <taxon>Bacillati</taxon>
        <taxon>Actinomycetota</taxon>
        <taxon>Actinomycetes</taxon>
        <taxon>Mycobacteriales</taxon>
        <taxon>Mycobacteriaceae</taxon>
        <taxon>Mycolicibacterium</taxon>
    </lineage>
</organism>
<accession>A0A0K0X8N8</accession>
<protein>
    <submittedName>
        <fullName evidence="3">Short-chain dehydrogenase</fullName>
    </submittedName>
</protein>